<evidence type="ECO:0000256" key="5">
    <source>
        <dbReference type="SAM" id="SignalP"/>
    </source>
</evidence>
<evidence type="ECO:0000313" key="10">
    <source>
        <dbReference type="Proteomes" id="UP000054053"/>
    </source>
</evidence>
<feature type="domain" description="MD-2-related lipid-recognition" evidence="6">
    <location>
        <begin position="21"/>
        <end position="144"/>
    </location>
</feature>
<dbReference type="Gene3D" id="2.60.40.770">
    <property type="match status" value="1"/>
</dbReference>
<dbReference type="GO" id="GO:0005576">
    <property type="term" value="C:extracellular region"/>
    <property type="evidence" value="ECO:0007669"/>
    <property type="project" value="UniProtKB-SubCell"/>
</dbReference>
<dbReference type="FunFam" id="2.60.40.770:FF:000001">
    <property type="entry name" value="NPC intracellular cholesterol transporter 2"/>
    <property type="match status" value="1"/>
</dbReference>
<dbReference type="Proteomes" id="UP000027002">
    <property type="component" value="Chromosome 3"/>
</dbReference>
<dbReference type="GeneID" id="66065258"/>
<dbReference type="EMBL" id="BBTG02000046">
    <property type="protein sequence ID" value="GAO15978.1"/>
    <property type="molecule type" value="Genomic_DNA"/>
</dbReference>
<dbReference type="OrthoDB" id="4937502at2759"/>
<accession>A0A063BSR3</accession>
<reference evidence="7" key="1">
    <citation type="journal article" date="2016" name="Genome Announc.">
        <title>Genome Sequence of Ustilaginoidea virens IPU010, a Rice Pathogenic Fungus Causing False Smut.</title>
        <authorList>
            <person name="Kumagai T."/>
            <person name="Ishii T."/>
            <person name="Terai G."/>
            <person name="Umemura M."/>
            <person name="Machida M."/>
            <person name="Asai K."/>
        </authorList>
    </citation>
    <scope>NUCLEOTIDE SEQUENCE [LARGE SCALE GENOMIC DNA]</scope>
    <source>
        <strain evidence="7">IPU010</strain>
    </source>
</reference>
<dbReference type="HOGENOM" id="CLU_109192_2_0_1"/>
<sequence length="147" mass="15505">MRVCESLLLTCLVCLTYGAVLQDCGSTAKDILIHISGCPDSEPVCVFTAGQLATIKATFRSTSPIESASIKLWGVVGPAQVAFPLTPSDACGKWGLKCPSAPGARQTLKIDVPIDAGYPKIKVGVKMELVTDKGEKLICKSVPVEIK</sequence>
<name>A0A063BSR3_USTVR</name>
<comment type="similarity">
    <text evidence="2">Belongs to the NPC2 family.</text>
</comment>
<evidence type="ECO:0000259" key="6">
    <source>
        <dbReference type="SMART" id="SM00737"/>
    </source>
</evidence>
<protein>
    <recommendedName>
        <fullName evidence="3">Phosphatidylglycerol/phosphatidylinositol transfer protein</fullName>
    </recommendedName>
</protein>
<dbReference type="Pfam" id="PF02221">
    <property type="entry name" value="E1_DerP2_DerF2"/>
    <property type="match status" value="1"/>
</dbReference>
<evidence type="ECO:0000313" key="8">
    <source>
        <dbReference type="EMBL" id="QUC20239.1"/>
    </source>
</evidence>
<evidence type="ECO:0000313" key="7">
    <source>
        <dbReference type="EMBL" id="GAO15978.1"/>
    </source>
</evidence>
<dbReference type="SUPFAM" id="SSF81296">
    <property type="entry name" value="E set domains"/>
    <property type="match status" value="1"/>
</dbReference>
<feature type="signal peptide" evidence="5">
    <location>
        <begin position="1"/>
        <end position="18"/>
    </location>
</feature>
<dbReference type="RefSeq" id="XP_042997912.1">
    <property type="nucleotide sequence ID" value="XM_043141978.1"/>
</dbReference>
<dbReference type="SMART" id="SM00737">
    <property type="entry name" value="ML"/>
    <property type="match status" value="1"/>
</dbReference>
<dbReference type="STRING" id="1159556.A0A063BSR3"/>
<dbReference type="EMBL" id="CP072755">
    <property type="protein sequence ID" value="QUC20239.1"/>
    <property type="molecule type" value="Genomic_DNA"/>
</dbReference>
<evidence type="ECO:0000256" key="1">
    <source>
        <dbReference type="ARBA" id="ARBA00004613"/>
    </source>
</evidence>
<gene>
    <name evidence="8" type="ORF">UV8b_04480</name>
    <name evidence="7" type="ORF">UVI_02055580</name>
</gene>
<evidence type="ECO:0000256" key="2">
    <source>
        <dbReference type="ARBA" id="ARBA00006370"/>
    </source>
</evidence>
<reference evidence="10" key="2">
    <citation type="journal article" date="2016" name="Genome Announc.">
        <title>Genome sequence of Ustilaginoidea virens IPU010, a rice pathogenic fungus causing false smut.</title>
        <authorList>
            <person name="Kumagai T."/>
            <person name="Ishii T."/>
            <person name="Terai G."/>
            <person name="Umemura M."/>
            <person name="Machida M."/>
            <person name="Asai K."/>
        </authorList>
    </citation>
    <scope>NUCLEOTIDE SEQUENCE [LARGE SCALE GENOMIC DNA]</scope>
    <source>
        <strain evidence="10">IPU010</strain>
    </source>
</reference>
<evidence type="ECO:0000256" key="4">
    <source>
        <dbReference type="ARBA" id="ARBA00022525"/>
    </source>
</evidence>
<keyword evidence="9" id="KW-1185">Reference proteome</keyword>
<dbReference type="AlphaFoldDB" id="A0A063BSR3"/>
<keyword evidence="4" id="KW-0964">Secreted</keyword>
<keyword evidence="5" id="KW-0732">Signal</keyword>
<dbReference type="Proteomes" id="UP000054053">
    <property type="component" value="Unassembled WGS sequence"/>
</dbReference>
<feature type="chain" id="PRO_5010402200" description="Phosphatidylglycerol/phosphatidylinositol transfer protein" evidence="5">
    <location>
        <begin position="19"/>
        <end position="147"/>
    </location>
</feature>
<evidence type="ECO:0000256" key="3">
    <source>
        <dbReference type="ARBA" id="ARBA00016056"/>
    </source>
</evidence>
<proteinExistence type="inferred from homology"/>
<dbReference type="KEGG" id="uvi:66065258"/>
<dbReference type="InterPro" id="IPR014756">
    <property type="entry name" value="Ig_E-set"/>
</dbReference>
<comment type="subcellular location">
    <subcellularLocation>
        <location evidence="1">Secreted</location>
    </subcellularLocation>
</comment>
<reference evidence="8" key="3">
    <citation type="submission" date="2020-03" db="EMBL/GenBank/DDBJ databases">
        <title>A mixture of massive structural variations and highly conserved coding sequences in Ustilaginoidea virens genome.</title>
        <authorList>
            <person name="Zhang K."/>
            <person name="Zhao Z."/>
            <person name="Zhang Z."/>
            <person name="Li Y."/>
            <person name="Hsiang T."/>
            <person name="Sun W."/>
        </authorList>
    </citation>
    <scope>NUCLEOTIDE SEQUENCE</scope>
    <source>
        <strain evidence="8">UV-8b</strain>
    </source>
</reference>
<evidence type="ECO:0000313" key="9">
    <source>
        <dbReference type="Proteomes" id="UP000027002"/>
    </source>
</evidence>
<dbReference type="InterPro" id="IPR003172">
    <property type="entry name" value="ML_dom"/>
</dbReference>
<organism evidence="7 10">
    <name type="scientific">Ustilaginoidea virens</name>
    <name type="common">Rice false smut fungus</name>
    <name type="synonym">Villosiclava virens</name>
    <dbReference type="NCBI Taxonomy" id="1159556"/>
    <lineage>
        <taxon>Eukaryota</taxon>
        <taxon>Fungi</taxon>
        <taxon>Dikarya</taxon>
        <taxon>Ascomycota</taxon>
        <taxon>Pezizomycotina</taxon>
        <taxon>Sordariomycetes</taxon>
        <taxon>Hypocreomycetidae</taxon>
        <taxon>Hypocreales</taxon>
        <taxon>Clavicipitaceae</taxon>
        <taxon>Ustilaginoidea</taxon>
    </lineage>
</organism>